<reference evidence="2" key="1">
    <citation type="submission" date="2022-08" db="EMBL/GenBank/DDBJ databases">
        <authorList>
            <person name="Gutierrez-Valencia J."/>
        </authorList>
    </citation>
    <scope>NUCLEOTIDE SEQUENCE</scope>
</reference>
<feature type="compositionally biased region" description="Polar residues" evidence="1">
    <location>
        <begin position="114"/>
        <end position="123"/>
    </location>
</feature>
<dbReference type="AlphaFoldDB" id="A0AAV0P7N3"/>
<name>A0AAV0P7N3_9ROSI</name>
<accession>A0AAV0P7N3</accession>
<keyword evidence="3" id="KW-1185">Reference proteome</keyword>
<protein>
    <submittedName>
        <fullName evidence="2">Uncharacterized protein</fullName>
    </submittedName>
</protein>
<dbReference type="EMBL" id="CAMGYJ010000008">
    <property type="protein sequence ID" value="CAI0466371.1"/>
    <property type="molecule type" value="Genomic_DNA"/>
</dbReference>
<gene>
    <name evidence="2" type="ORF">LITE_LOCUS37008</name>
</gene>
<evidence type="ECO:0000313" key="2">
    <source>
        <dbReference type="EMBL" id="CAI0466371.1"/>
    </source>
</evidence>
<dbReference type="Proteomes" id="UP001154282">
    <property type="component" value="Unassembled WGS sequence"/>
</dbReference>
<feature type="region of interest" description="Disordered" evidence="1">
    <location>
        <begin position="68"/>
        <end position="88"/>
    </location>
</feature>
<feature type="compositionally biased region" description="Basic and acidic residues" evidence="1">
    <location>
        <begin position="139"/>
        <end position="148"/>
    </location>
</feature>
<comment type="caution">
    <text evidence="2">The sequence shown here is derived from an EMBL/GenBank/DDBJ whole genome shotgun (WGS) entry which is preliminary data.</text>
</comment>
<feature type="region of interest" description="Disordered" evidence="1">
    <location>
        <begin position="112"/>
        <end position="148"/>
    </location>
</feature>
<evidence type="ECO:0000313" key="3">
    <source>
        <dbReference type="Proteomes" id="UP001154282"/>
    </source>
</evidence>
<evidence type="ECO:0000256" key="1">
    <source>
        <dbReference type="SAM" id="MobiDB-lite"/>
    </source>
</evidence>
<proteinExistence type="predicted"/>
<sequence>MKSTVEAASEAAAASSIPDDDNLIKFCTEGNVVSTTTLKAQIELTVSQSKLEDERGGCRLEDNVNWRGNDDSNIGGANDFDSARDDDDGWEDDWLVMAATWKGRRWRELESEQPLLTTATMIQRRQDADDDDDDGDSAAARESDGGDA</sequence>
<organism evidence="2 3">
    <name type="scientific">Linum tenue</name>
    <dbReference type="NCBI Taxonomy" id="586396"/>
    <lineage>
        <taxon>Eukaryota</taxon>
        <taxon>Viridiplantae</taxon>
        <taxon>Streptophyta</taxon>
        <taxon>Embryophyta</taxon>
        <taxon>Tracheophyta</taxon>
        <taxon>Spermatophyta</taxon>
        <taxon>Magnoliopsida</taxon>
        <taxon>eudicotyledons</taxon>
        <taxon>Gunneridae</taxon>
        <taxon>Pentapetalae</taxon>
        <taxon>rosids</taxon>
        <taxon>fabids</taxon>
        <taxon>Malpighiales</taxon>
        <taxon>Linaceae</taxon>
        <taxon>Linum</taxon>
    </lineage>
</organism>